<protein>
    <recommendedName>
        <fullName evidence="4">DUF4112 domain-containing protein</fullName>
    </recommendedName>
</protein>
<dbReference type="EMBL" id="ABVL01000001">
    <property type="protein sequence ID" value="EDY22089.1"/>
    <property type="molecule type" value="Genomic_DNA"/>
</dbReference>
<evidence type="ECO:0000313" key="3">
    <source>
        <dbReference type="Proteomes" id="UP000005824"/>
    </source>
</evidence>
<dbReference type="InParanoid" id="B4CU51"/>
<accession>B4CU51</accession>
<dbReference type="RefSeq" id="WP_006977541.1">
    <property type="nucleotide sequence ID" value="NZ_ABVL01000001.1"/>
</dbReference>
<gene>
    <name evidence="2" type="ORF">CfE428DRAFT_0214</name>
</gene>
<feature type="transmembrane region" description="Helical" evidence="1">
    <location>
        <begin position="138"/>
        <end position="167"/>
    </location>
</feature>
<reference evidence="2 3" key="1">
    <citation type="journal article" date="2011" name="J. Bacteriol.">
        <title>Genome sequence of Chthoniobacter flavus Ellin428, an aerobic heterotrophic soil bacterium.</title>
        <authorList>
            <person name="Kant R."/>
            <person name="van Passel M.W."/>
            <person name="Palva A."/>
            <person name="Lucas S."/>
            <person name="Lapidus A."/>
            <person name="Glavina Del Rio T."/>
            <person name="Dalin E."/>
            <person name="Tice H."/>
            <person name="Bruce D."/>
            <person name="Goodwin L."/>
            <person name="Pitluck S."/>
            <person name="Larimer F.W."/>
            <person name="Land M.L."/>
            <person name="Hauser L."/>
            <person name="Sangwan P."/>
            <person name="de Vos W.M."/>
            <person name="Janssen P.H."/>
            <person name="Smidt H."/>
        </authorList>
    </citation>
    <scope>NUCLEOTIDE SEQUENCE [LARGE SCALE GENOMIC DNA]</scope>
    <source>
        <strain evidence="2 3">Ellin428</strain>
    </source>
</reference>
<feature type="transmembrane region" description="Helical" evidence="1">
    <location>
        <begin position="53"/>
        <end position="77"/>
    </location>
</feature>
<keyword evidence="3" id="KW-1185">Reference proteome</keyword>
<sequence length="172" mass="18343">MKTQEVEFEVLGKEAPQSGHGSTVDPFIALMARLMDDIFVIPGTSIRFGLDPIISLLPAFGATASAGVSLVLIALSARRGVPKIVLARMATNVVINAALDSVPVVGDALSIFFRSNARNYELLQKHAGQSRASTAGDWLFLLGLFGIVIAVIALMIIGSIAVLHFLLTPFRR</sequence>
<evidence type="ECO:0008006" key="4">
    <source>
        <dbReference type="Google" id="ProtNLM"/>
    </source>
</evidence>
<proteinExistence type="predicted"/>
<dbReference type="Proteomes" id="UP000005824">
    <property type="component" value="Unassembled WGS sequence"/>
</dbReference>
<keyword evidence="1" id="KW-0472">Membrane</keyword>
<dbReference type="InterPro" id="IPR025187">
    <property type="entry name" value="DUF4112"/>
</dbReference>
<name>B4CU51_9BACT</name>
<evidence type="ECO:0000313" key="2">
    <source>
        <dbReference type="EMBL" id="EDY22089.1"/>
    </source>
</evidence>
<dbReference type="Pfam" id="PF13430">
    <property type="entry name" value="DUF4112"/>
    <property type="match status" value="1"/>
</dbReference>
<organism evidence="2 3">
    <name type="scientific">Chthoniobacter flavus Ellin428</name>
    <dbReference type="NCBI Taxonomy" id="497964"/>
    <lineage>
        <taxon>Bacteria</taxon>
        <taxon>Pseudomonadati</taxon>
        <taxon>Verrucomicrobiota</taxon>
        <taxon>Spartobacteria</taxon>
        <taxon>Chthoniobacterales</taxon>
        <taxon>Chthoniobacteraceae</taxon>
        <taxon>Chthoniobacter</taxon>
    </lineage>
</organism>
<keyword evidence="1" id="KW-1133">Transmembrane helix</keyword>
<comment type="caution">
    <text evidence="2">The sequence shown here is derived from an EMBL/GenBank/DDBJ whole genome shotgun (WGS) entry which is preliminary data.</text>
</comment>
<dbReference type="eggNOG" id="ENOG5032RYR">
    <property type="taxonomic scope" value="Bacteria"/>
</dbReference>
<keyword evidence="1" id="KW-0812">Transmembrane</keyword>
<dbReference type="AlphaFoldDB" id="B4CU51"/>
<dbReference type="PANTHER" id="PTHR35519">
    <property type="entry name" value="MEMBRANE PROTEINS"/>
    <property type="match status" value="1"/>
</dbReference>
<dbReference type="PANTHER" id="PTHR35519:SF2">
    <property type="entry name" value="PH DOMAIN PROTEIN"/>
    <property type="match status" value="1"/>
</dbReference>
<evidence type="ECO:0000256" key="1">
    <source>
        <dbReference type="SAM" id="Phobius"/>
    </source>
</evidence>